<dbReference type="KEGG" id="amol:AMOL_1980"/>
<feature type="domain" description="Histidine kinase" evidence="16">
    <location>
        <begin position="304"/>
        <end position="517"/>
    </location>
</feature>
<dbReference type="RefSeq" id="WP_099341828.1">
    <property type="nucleotide sequence ID" value="NZ_CP032098.1"/>
</dbReference>
<dbReference type="PROSITE" id="PS50109">
    <property type="entry name" value="HIS_KIN"/>
    <property type="match status" value="1"/>
</dbReference>
<dbReference type="SUPFAM" id="SSF47384">
    <property type="entry name" value="Homodimeric domain of signal transducing histidine kinase"/>
    <property type="match status" value="1"/>
</dbReference>
<evidence type="ECO:0000256" key="9">
    <source>
        <dbReference type="ARBA" id="ARBA00022777"/>
    </source>
</evidence>
<dbReference type="EMBL" id="NXFY01000004">
    <property type="protein sequence ID" value="PHO18770.1"/>
    <property type="molecule type" value="Genomic_DNA"/>
</dbReference>
<dbReference type="Gene3D" id="1.10.287.130">
    <property type="match status" value="1"/>
</dbReference>
<dbReference type="InterPro" id="IPR036097">
    <property type="entry name" value="HisK_dim/P_sf"/>
</dbReference>
<keyword evidence="10 18" id="KW-0067">ATP-binding</keyword>
<sequence>MQLITEKNISKMIIYIFIIIMSSMIFMISYFYVKNTNNNFEKEMQKYIHEYYNNQKEILKKEVDTVIDILNYNLTKENVTEEDLKEDTIRLLNNISFQAKKSDYFFVYDIKKMQGGDDFAKLIVNPNRPDLLGKLISTNYKDQDGKKFREEFMKDIRKKGESFSLYSYIKPNSNEVKQKLSFFKYYKQWNWVIAIGVYTDDIDKQIALKKEILKQRVKQQVIQNILLFLLFLTIAIVISILISEKIDAVLENYKLKIKAKSDELMQLNENLEKRVSLEIEKNREQEQLLVQKSRFIALGEMISNIAHQWRQPLSELSSIFMFIKFKYSLNALNENIMEEKAKEAERVLEYMSHTIDDFRNFFLPKKDKEKFYLNQAIESVMTILSSALKNNFIKIDIDIDESIEVDTYLNEFEQVVLNIISNARDVLIINKIKNPFIKIYAKDNEESVSLFIEDNGNGIEAIPIEKIFEPYFTTKNDSDGTGIGLYMSKIIVEKSIKGQLKVENIHNGARFEIVIPK</sequence>
<dbReference type="Gene3D" id="3.30.450.20">
    <property type="entry name" value="PAS domain"/>
    <property type="match status" value="1"/>
</dbReference>
<feature type="coiled-coil region" evidence="14">
    <location>
        <begin position="250"/>
        <end position="288"/>
    </location>
</feature>
<feature type="transmembrane region" description="Helical" evidence="15">
    <location>
        <begin position="221"/>
        <end position="242"/>
    </location>
</feature>
<gene>
    <name evidence="17" type="ORF">AMOL_1980</name>
    <name evidence="18" type="ORF">CPU12_04205</name>
</gene>
<dbReference type="Proteomes" id="UP000221222">
    <property type="component" value="Unassembled WGS sequence"/>
</dbReference>
<evidence type="ECO:0000256" key="8">
    <source>
        <dbReference type="ARBA" id="ARBA00022741"/>
    </source>
</evidence>
<dbReference type="InterPro" id="IPR004358">
    <property type="entry name" value="Sig_transdc_His_kin-like_C"/>
</dbReference>
<dbReference type="GO" id="GO:0005886">
    <property type="term" value="C:plasma membrane"/>
    <property type="evidence" value="ECO:0007669"/>
    <property type="project" value="UniProtKB-SubCell"/>
</dbReference>
<dbReference type="SUPFAM" id="SSF55874">
    <property type="entry name" value="ATPase domain of HSP90 chaperone/DNA topoisomerase II/histidine kinase"/>
    <property type="match status" value="1"/>
</dbReference>
<evidence type="ECO:0000256" key="3">
    <source>
        <dbReference type="ARBA" id="ARBA00012438"/>
    </source>
</evidence>
<dbReference type="InterPro" id="IPR033480">
    <property type="entry name" value="sCache_2"/>
</dbReference>
<evidence type="ECO:0000256" key="7">
    <source>
        <dbReference type="ARBA" id="ARBA00022692"/>
    </source>
</evidence>
<evidence type="ECO:0000256" key="6">
    <source>
        <dbReference type="ARBA" id="ARBA00022679"/>
    </source>
</evidence>
<accession>A0A2G1DJZ7</accession>
<evidence type="ECO:0000256" key="13">
    <source>
        <dbReference type="ARBA" id="ARBA00023136"/>
    </source>
</evidence>
<evidence type="ECO:0000256" key="12">
    <source>
        <dbReference type="ARBA" id="ARBA00023012"/>
    </source>
</evidence>
<protein>
    <recommendedName>
        <fullName evidence="3">histidine kinase</fullName>
        <ecNumber evidence="3">2.7.13.3</ecNumber>
    </recommendedName>
</protein>
<dbReference type="SMART" id="SM01049">
    <property type="entry name" value="Cache_2"/>
    <property type="match status" value="1"/>
</dbReference>
<keyword evidence="12" id="KW-0902">Two-component regulatory system</keyword>
<reference evidence="18 19" key="1">
    <citation type="submission" date="2017-09" db="EMBL/GenBank/DDBJ databases">
        <title>Arcobacter canalis sp. nov., a new species isolated from a water canal contaminated with urban sewage.</title>
        <authorList>
            <person name="Perez-Cataluna A."/>
            <person name="Salas-Masso N."/>
            <person name="Figueras M.J."/>
        </authorList>
    </citation>
    <scope>NUCLEOTIDE SEQUENCE [LARGE SCALE GENOMIC DNA]</scope>
    <source>
        <strain evidence="18 19">F98-3</strain>
    </source>
</reference>
<dbReference type="Pfam" id="PF02518">
    <property type="entry name" value="HATPase_c"/>
    <property type="match status" value="1"/>
</dbReference>
<evidence type="ECO:0000256" key="11">
    <source>
        <dbReference type="ARBA" id="ARBA00022989"/>
    </source>
</evidence>
<dbReference type="EMBL" id="CP032098">
    <property type="protein sequence ID" value="AXX92940.1"/>
    <property type="molecule type" value="Genomic_DNA"/>
</dbReference>
<keyword evidence="9 17" id="KW-0418">Kinase</keyword>
<dbReference type="GO" id="GO:0000155">
    <property type="term" value="F:phosphorelay sensor kinase activity"/>
    <property type="evidence" value="ECO:0007669"/>
    <property type="project" value="InterPro"/>
</dbReference>
<keyword evidence="7 15" id="KW-0812">Transmembrane</keyword>
<reference evidence="17 20" key="2">
    <citation type="submission" date="2018-08" db="EMBL/GenBank/DDBJ databases">
        <title>Complete genome of the Arcobacter molluscorum type strain LMG 25693.</title>
        <authorList>
            <person name="Miller W.G."/>
            <person name="Yee E."/>
            <person name="Bono J.L."/>
        </authorList>
    </citation>
    <scope>NUCLEOTIDE SEQUENCE [LARGE SCALE GENOMIC DNA]</scope>
    <source>
        <strain evidence="17 20">CECT 7696</strain>
    </source>
</reference>
<feature type="transmembrane region" description="Helical" evidence="15">
    <location>
        <begin position="12"/>
        <end position="33"/>
    </location>
</feature>
<dbReference type="InterPro" id="IPR003594">
    <property type="entry name" value="HATPase_dom"/>
</dbReference>
<dbReference type="InterPro" id="IPR036890">
    <property type="entry name" value="HATPase_C_sf"/>
</dbReference>
<dbReference type="PANTHER" id="PTHR43065:SF10">
    <property type="entry name" value="PEROXIDE STRESS-ACTIVATED HISTIDINE KINASE MAK3"/>
    <property type="match status" value="1"/>
</dbReference>
<keyword evidence="5" id="KW-0597">Phosphoprotein</keyword>
<evidence type="ECO:0000256" key="5">
    <source>
        <dbReference type="ARBA" id="ARBA00022553"/>
    </source>
</evidence>
<dbReference type="Gene3D" id="3.30.565.10">
    <property type="entry name" value="Histidine kinase-like ATPase, C-terminal domain"/>
    <property type="match status" value="1"/>
</dbReference>
<evidence type="ECO:0000313" key="19">
    <source>
        <dbReference type="Proteomes" id="UP000221222"/>
    </source>
</evidence>
<keyword evidence="4" id="KW-1003">Cell membrane</keyword>
<keyword evidence="8" id="KW-0547">Nucleotide-binding</keyword>
<comment type="subcellular location">
    <subcellularLocation>
        <location evidence="2">Cell membrane</location>
        <topology evidence="2">Multi-pass membrane protein</topology>
    </subcellularLocation>
</comment>
<evidence type="ECO:0000259" key="16">
    <source>
        <dbReference type="PROSITE" id="PS50109"/>
    </source>
</evidence>
<name>A0A2G1DJZ7_9BACT</name>
<evidence type="ECO:0000256" key="2">
    <source>
        <dbReference type="ARBA" id="ARBA00004651"/>
    </source>
</evidence>
<dbReference type="GO" id="GO:0005524">
    <property type="term" value="F:ATP binding"/>
    <property type="evidence" value="ECO:0007669"/>
    <property type="project" value="UniProtKB-KW"/>
</dbReference>
<evidence type="ECO:0000313" key="17">
    <source>
        <dbReference type="EMBL" id="AXX92940.1"/>
    </source>
</evidence>
<keyword evidence="11 15" id="KW-1133">Transmembrane helix</keyword>
<dbReference type="AlphaFoldDB" id="A0A2G1DJZ7"/>
<keyword evidence="6" id="KW-0808">Transferase</keyword>
<evidence type="ECO:0000256" key="10">
    <source>
        <dbReference type="ARBA" id="ARBA00022840"/>
    </source>
</evidence>
<dbReference type="InterPro" id="IPR005467">
    <property type="entry name" value="His_kinase_dom"/>
</dbReference>
<proteinExistence type="predicted"/>
<dbReference type="PRINTS" id="PR00344">
    <property type="entry name" value="BCTRLSENSOR"/>
</dbReference>
<evidence type="ECO:0000313" key="18">
    <source>
        <dbReference type="EMBL" id="PHO18770.1"/>
    </source>
</evidence>
<keyword evidence="19" id="KW-1185">Reference proteome</keyword>
<comment type="catalytic activity">
    <reaction evidence="1">
        <text>ATP + protein L-histidine = ADP + protein N-phospho-L-histidine.</text>
        <dbReference type="EC" id="2.7.13.3"/>
    </reaction>
</comment>
<dbReference type="SMART" id="SM00387">
    <property type="entry name" value="HATPase_c"/>
    <property type="match status" value="1"/>
</dbReference>
<evidence type="ECO:0000256" key="15">
    <source>
        <dbReference type="SAM" id="Phobius"/>
    </source>
</evidence>
<keyword evidence="13 15" id="KW-0472">Membrane</keyword>
<evidence type="ECO:0000256" key="14">
    <source>
        <dbReference type="SAM" id="Coils"/>
    </source>
</evidence>
<dbReference type="Pfam" id="PF17200">
    <property type="entry name" value="sCache_2"/>
    <property type="match status" value="1"/>
</dbReference>
<dbReference type="PANTHER" id="PTHR43065">
    <property type="entry name" value="SENSOR HISTIDINE KINASE"/>
    <property type="match status" value="1"/>
</dbReference>
<dbReference type="EC" id="2.7.13.3" evidence="3"/>
<organism evidence="18 19">
    <name type="scientific">Malaciobacter molluscorum LMG 25693</name>
    <dbReference type="NCBI Taxonomy" id="870501"/>
    <lineage>
        <taxon>Bacteria</taxon>
        <taxon>Pseudomonadati</taxon>
        <taxon>Campylobacterota</taxon>
        <taxon>Epsilonproteobacteria</taxon>
        <taxon>Campylobacterales</taxon>
        <taxon>Arcobacteraceae</taxon>
        <taxon>Malaciobacter</taxon>
    </lineage>
</organism>
<evidence type="ECO:0000256" key="1">
    <source>
        <dbReference type="ARBA" id="ARBA00000085"/>
    </source>
</evidence>
<keyword evidence="14" id="KW-0175">Coiled coil</keyword>
<dbReference type="Proteomes" id="UP000262712">
    <property type="component" value="Chromosome"/>
</dbReference>
<evidence type="ECO:0000256" key="4">
    <source>
        <dbReference type="ARBA" id="ARBA00022475"/>
    </source>
</evidence>
<evidence type="ECO:0000313" key="20">
    <source>
        <dbReference type="Proteomes" id="UP000262712"/>
    </source>
</evidence>